<organism evidence="9 10">
    <name type="scientific">Necator americanus</name>
    <name type="common">Human hookworm</name>
    <dbReference type="NCBI Taxonomy" id="51031"/>
    <lineage>
        <taxon>Eukaryota</taxon>
        <taxon>Metazoa</taxon>
        <taxon>Ecdysozoa</taxon>
        <taxon>Nematoda</taxon>
        <taxon>Chromadorea</taxon>
        <taxon>Rhabditida</taxon>
        <taxon>Rhabditina</taxon>
        <taxon>Rhabditomorpha</taxon>
        <taxon>Strongyloidea</taxon>
        <taxon>Ancylostomatidae</taxon>
        <taxon>Bunostominae</taxon>
        <taxon>Necator</taxon>
    </lineage>
</organism>
<evidence type="ECO:0000313" key="10">
    <source>
        <dbReference type="Proteomes" id="UP001303046"/>
    </source>
</evidence>
<feature type="domain" description="Ig-like" evidence="8">
    <location>
        <begin position="3281"/>
        <end position="3367"/>
    </location>
</feature>
<feature type="domain" description="Ig-like" evidence="8">
    <location>
        <begin position="3372"/>
        <end position="3461"/>
    </location>
</feature>
<feature type="chain" id="PRO_5045515933" description="Ig-like domain-containing protein" evidence="7">
    <location>
        <begin position="20"/>
        <end position="4309"/>
    </location>
</feature>
<feature type="domain" description="Ig-like" evidence="8">
    <location>
        <begin position="1627"/>
        <end position="1713"/>
    </location>
</feature>
<keyword evidence="3 7" id="KW-0732">Signal</keyword>
<feature type="domain" description="Ig-like" evidence="8">
    <location>
        <begin position="3555"/>
        <end position="3644"/>
    </location>
</feature>
<keyword evidence="10" id="KW-1185">Reference proteome</keyword>
<feature type="domain" description="Ig-like" evidence="8">
    <location>
        <begin position="4118"/>
        <end position="4204"/>
    </location>
</feature>
<feature type="domain" description="Ig-like" evidence="8">
    <location>
        <begin position="700"/>
        <end position="782"/>
    </location>
</feature>
<dbReference type="EMBL" id="JAVFWL010000006">
    <property type="protein sequence ID" value="KAK6759918.1"/>
    <property type="molecule type" value="Genomic_DNA"/>
</dbReference>
<name>A0ABR1EBU2_NECAM</name>
<gene>
    <name evidence="9" type="primary">Necator_chrX.g21628</name>
    <name evidence="9" type="ORF">RB195_021467</name>
</gene>
<feature type="domain" description="Ig-like" evidence="8">
    <location>
        <begin position="2173"/>
        <end position="2262"/>
    </location>
</feature>
<feature type="domain" description="Ig-like" evidence="8">
    <location>
        <begin position="886"/>
        <end position="973"/>
    </location>
</feature>
<dbReference type="Pfam" id="PF23560">
    <property type="entry name" value="GBD_Hemicentin"/>
    <property type="match status" value="1"/>
</dbReference>
<feature type="domain" description="Ig-like" evidence="8">
    <location>
        <begin position="610"/>
        <end position="695"/>
    </location>
</feature>
<dbReference type="InterPro" id="IPR013783">
    <property type="entry name" value="Ig-like_fold"/>
</dbReference>
<feature type="domain" description="Ig-like" evidence="8">
    <location>
        <begin position="2741"/>
        <end position="2830"/>
    </location>
</feature>
<feature type="domain" description="Ig-like" evidence="8">
    <location>
        <begin position="2648"/>
        <end position="2737"/>
    </location>
</feature>
<dbReference type="Gene3D" id="2.60.40.10">
    <property type="entry name" value="Immunoglobulins"/>
    <property type="match status" value="42"/>
</dbReference>
<dbReference type="Gene3D" id="3.40.50.410">
    <property type="entry name" value="von Willebrand factor, type A domain"/>
    <property type="match status" value="1"/>
</dbReference>
<feature type="domain" description="Ig-like" evidence="8">
    <location>
        <begin position="792"/>
        <end position="879"/>
    </location>
</feature>
<feature type="domain" description="Ig-like" evidence="8">
    <location>
        <begin position="3197"/>
        <end position="3276"/>
    </location>
</feature>
<accession>A0ABR1EBU2</accession>
<dbReference type="InterPro" id="IPR056861">
    <property type="entry name" value="HMCN1-like_VWA"/>
</dbReference>
<feature type="domain" description="Ig-like" evidence="8">
    <location>
        <begin position="1253"/>
        <end position="1343"/>
    </location>
</feature>
<feature type="domain" description="Ig-like" evidence="8">
    <location>
        <begin position="431"/>
        <end position="515"/>
    </location>
</feature>
<keyword evidence="6" id="KW-0393">Immunoglobulin domain</keyword>
<dbReference type="InterPro" id="IPR013151">
    <property type="entry name" value="Immunoglobulin_dom"/>
</dbReference>
<evidence type="ECO:0000256" key="1">
    <source>
        <dbReference type="ARBA" id="ARBA00004613"/>
    </source>
</evidence>
<dbReference type="Pfam" id="PF07679">
    <property type="entry name" value="I-set"/>
    <property type="match status" value="34"/>
</dbReference>
<dbReference type="PANTHER" id="PTHR45080:SF8">
    <property type="entry name" value="IG-LIKE DOMAIN-CONTAINING PROTEIN"/>
    <property type="match status" value="1"/>
</dbReference>
<feature type="domain" description="Ig-like" evidence="8">
    <location>
        <begin position="2835"/>
        <end position="2920"/>
    </location>
</feature>
<dbReference type="InterPro" id="IPR003599">
    <property type="entry name" value="Ig_sub"/>
</dbReference>
<evidence type="ECO:0000256" key="4">
    <source>
        <dbReference type="ARBA" id="ARBA00023157"/>
    </source>
</evidence>
<feature type="domain" description="Ig-like" evidence="8">
    <location>
        <begin position="3107"/>
        <end position="3192"/>
    </location>
</feature>
<comment type="subcellular location">
    <subcellularLocation>
        <location evidence="1">Secreted</location>
    </subcellularLocation>
</comment>
<feature type="domain" description="Ig-like" evidence="8">
    <location>
        <begin position="1988"/>
        <end position="2077"/>
    </location>
</feature>
<feature type="domain" description="Ig-like" evidence="8">
    <location>
        <begin position="1530"/>
        <end position="1622"/>
    </location>
</feature>
<feature type="domain" description="Ig-like" evidence="8">
    <location>
        <begin position="3748"/>
        <end position="3836"/>
    </location>
</feature>
<evidence type="ECO:0000256" key="5">
    <source>
        <dbReference type="ARBA" id="ARBA00023180"/>
    </source>
</evidence>
<sequence>MFPLRLLLCLAACVGGAASTGGGQRSQPVDDTAGKSSLTFVFDITGSMFDDLVQVREGARKIFQTVMQQREKLIYNYIMVPFHDPYLGEIINTTDAAYFMRQLGKVYVHGGGDCPEKTLTGIQKALEISLPSSFIYVFTDARSKDYDLEDTVLNMIQEKQSSVVFVMTGDCGNRTHPGFRVYEKIAAASFGQVFHLEKSDVSTVLEYVRHAVKQKKVHVLYEVRERGGTVVRNVPVDEHMTELTLSLSGDKDDEEVLDITLKDPTGRPVDKNVYSKEGGTIDLKNVKLIRLKDPQPGNWQVITNSRLKHTIRIFGHGTIDFKYGFATRPLDRIELARPRPVSNQNTYLLVNMTGLIPPGTTSEISLLDYFGNTLYTNAASPHRNNPSMYFVGPFIPPKGLFFVRVKGVDEDDYEFQRIAPTAIGSVNVGGPRAYMSPTTTAFATTDANLTCTIESASPFTLYWMKGSERIGGPLFYQMTDTAIWTLPEVTLRDRGEYFCVVVSENGNHTVKTFLDTRESPPLITGLTNTSTPLGHPAFLHCQTQSSSKVEIRWLRYGVTVLNSVNTMVYPNGTLRIHQTSRADAGAYECQARNTGGMTSQSTVLKVLELPKAAVSPTTLYFVPRTTFNISCYVDGDPKPQPHWFYNGRRIHPDHKYYITFKNDLIVRDPSPRDVGVYECRAVSAAGTHADSATVYVAVAPRVELKQSKTMIGRGDSISFDCIVLEGTPPPKIQWFRNGRELLQNSNEYMTVNGAHLSIAGAQDTDAGSYSCVAENIAGRDIGVVKVAVGSMPSIVPSPETVRVNIERQATLQCRAVGHPPPTISWQRDGVPLESIDHSRYTILPDGNLLITNAQLEDQTRFTCIAKNEYGQQSKTTMVMIIGLVSPVLGHVPPEEQLIEGEDLRLSCVVVLGTPKPDIKWFKDGVPVEPSSSLIIEGGGSSLLLRNGNPADEGRYTCAAISPAGNATLNVNVQLIKKPEFILDELEPPAELSVREGQSMELPCRVRGTPTPAVTWSLDGRPISVNSKDYTITQDNTLVIINADKASAGTYTCTAMNPAGETEQSTYVSVIAVPVISPGQSSFNLIQGTPVTIPCDVYMDPMPEIKWYLNGEPFEGGYVDENGALTIEDAEEIHRGQLKCVASNEAGEDERVVTLTVHTAPIIDGSGQTISKIVLVNETVSLPCPARAIPPPIRIWSYEGQNMDTIPIQHELTEEGALILPFVQLDNTGHYTCLVSNLAGDDSITYSLEVHEKPQIVSETPGTIDVVRGLTLEIPCKARGTPEPERIWKKDGIQIGQEDKDITNIDSAGTLRIMNTQTSHGGQYTCEVTNAVGSDSRVTTVVVQEPPVILPATISNYTSVEGDLVEIRCHVEASPPAEIQWTRRGVPITESTPGVSVNGGTLIIQAVSKEDAAFYTCKASNPAGKTEKVIRLSVIVPPDIPDQDSVVIESVKIHQPFSLYCPVFSTPLPTITWYLDDTVMSDGDPNVILSEDKRRLHVIKARTTDAGVYKCVARNLAGESSKTFDVEVIVPLNVDESLYKRKVTVFEGQRVELGCPVSGHPAPTVNWVVGGRILNPGENIRGVEVSESGNLLVIDNSTVDHAGTYHCVAQHKAGSLDVDIELIVRAPPKVGSDESIEVVVGKAVTLSCDVANSGDDRTTTLWRLNNSETLPRNVQVPFDGQRVFLVDALPANAGIYTCIVRNSAGESRKNIHVTVLEPPEFIEKQFDQNVRVISGSPLSLACLVKGSPAPLLEWRKDGQTITENVFSDNGQRLTMDSQGMTTHRFTCLVSNKAGSIARDFFVQSVAPPTIKDAGDRTIVEVTEGQTAILQCPVVGGDVDITWRRQGRTIEASEGIFTVDKTRLMLVNAQKDHEDTFTCIAKNSAGEAARDFEVVVLVAPHIKGSLVEDVEVVEGFEMTLDCDYDASPEPVVQWTKDGDSLPRTAQLLNGDHTLAMSGVTRNSAGVFRCALSNKAGSAEKTFNVRVIQKPDLEGSDEITIVKVNITRPVTLECPIKDPIGVELSWSRHQLPAVNGVENVQILSGGRHLFIPFAQVNDEGTFTCTAKNAAGETSKTYKLEVQVPPTILNEGGEYTVIENNSLVLPCEVEGSPQPVIVWTKDGQPVNGLKSVRTLSEGQQFKISHAETSHRGSYACHAKNDVGSAEINFDVDIITRPAVLRGIKETVEVFEGGTAHFRCPIVEKNFKGHVGWLYDFKPIPTNNPRFSRGHGDRRLNVQNVTLSDEGAYSCRIKNDAGETRVDYKLVVLVPPSIIMLDKDKNRSVTEDSSITLSCPATGKPEPKITWQKDGEVLHPENISNVIRSAQMSGSEIKIARIKQHDSGRFTCEASNKAGTSEQDVLVNVLTPPRIEKDGIPSDIEEVAERTVTLSCPVHGKPTPAVTWLKAGRPLSQQQNVKTSANGQKLYFLSLSKDDAGRYTCVAKNPAGEDKRDFNVKLLEAPSFEGPNLVRRVQVNAGKPSILTCPATGSPLPAITWLRDGQTLLPSPRHVFLDGGRQLQISNSQLEDKARYTCIATNAVGSDDLETSLDVVSIPAILGDKHEKLEVIENFRQDLICDLKNTDSPVDIEWQKAGQTITQQTLRDDSYLQIPSSGRRLHILSARTTDTGRYTCIVRNAAGEARKTFDLKVLVPPSINELSSSESLQNVIPGSRLSLDCIVDGDPFPEISWTRDDVPIEDDELYKIINQKETVVITNVDGQNAGKYTCRASNKAGNVTRDFVVRLTGPPVIDQGAEQLDMIVGDTMSITCRIVSGTGNVTVSWIIDGKPVSNGVLSPTVEVLDRRVEVSNARLSDAGKYICVARNEAGEARKTFDLSVLEVPRFLDMTNVNPSIIIGRPLILDCSVSGTPKPIITWMKNGYKLNDTGVYINDKQQLHIQEAKAEDAGRYSCIAENKPGRAEKDLVVSILKPPLMETRFAPKEVQQSHQLTLQCPIDDPTVEFFWTKNGIPITTSEKIQISVRRDKLYLMDAEPSDSAQYACIARNEAGEDQSVFDTIVNVAPKILGPSFRSVDVILNQTVELICDVDGTPAPTITWLMDGKALLQTENVQFLENGRILVLNHVQSEEEGRYTCKAENKAGKAEADTYVQVTAPPRVFMQSEEMKVVAGRGATIRCEVFGNPPPKVDWLKNGQLFQSELLQSSTNLRYLHLREASVEDAGRYTCIAMNRAGEQRASTQLHVLVIPVIEDGERVIQVKENNTLSIDCAAGGIPPPQITWKKDGQPLDDVQGNRLIVPHAVPSDAGRYTCTARNEAGHVSADFAVDVFSRPRFKDIKAEVQVIDGDRARLECKVEGHPAPTVRWLRGGRPIEDMSNFILSPRGETLMILKARRADAGSYSCVAKNAAGESEASFTVSVLTPPHIEESVDQNPHIVQGKTLTLYCPVLGNPDPKVEWRKDNVPLVDDPRFTVIDEKHLQIQQAKKEDEGRYTCHAFNQAGTLDTDYKSEVIAPPKFHRTGESVYEVVEHDAVTLDCAVATEPKPEVIWYRGEQPLYLAGNMALSPDAMQLTIRSVSLSDGGKYTCKASNEAGSSDIDLILKVLVPPKIDKSNIIGNPLAIVERNIYLECPVSGIPQPTVSWIKDGNPVDVNDSRIVFAQNNQTFGIEGVRASDQARYTCIASNKGGSVEQDFNLEVLTPPALESTETQSHTKREGDTLTITCPIRSAVDATSGVSDVSWIKDGRPIERENNAGVKISSDGRRLQIPVTSLSDAGLYTCVAINRAGESSLDFKVEILSPPAIDASRNDASPRVTIGRPVTLWCSVSGHPFPTITWRKDGEEVKPSDAIRILDDGQMLELLDTKKEHAGTWTCTAENDAGARELEIQLDVWIPPVVRVSSEAPIKAIGETVTLFCEASGNPPPSLGWTKGGQPIINSVEGVRISLKGTRLDIPHMERSDVGDYTCNAHNEAGSAESTIHVDVLVPPIIARNNIDMSPRLPTGQTLMLICDAGGKPQPELKWYVNNTEITSSTENIELGNTGKFLKITNITLQDKGFYTCVAYNVAGNDTVLYNVDVVQAPIIINGGAQQVIEGELARIECLAEGHPPPIISWLRNGIRVETGVQGVRYIAEGKVLNVIEARSSDSGIYVCAATNEAGTAQQAYTLEVLVSPKIVTTSPAKISVPVGSPFTLKCGVRGYPEPKISWTVDGQPLVHGKDGVSIADDGTLSVDAASGRSSTYRCTVKNDAGTDEMEYEVHTISAPVVSNEGHRTVNSTEGEPTSLPCDIVGDEPQIQWFKNDVPLLPSTNVEFNEDKTIVNILSTRLSDEGEYTCVAVNSAGKATQKTQVYVGGKFSPLFPLLYN</sequence>
<protein>
    <recommendedName>
        <fullName evidence="8">Ig-like domain-containing protein</fullName>
    </recommendedName>
</protein>
<feature type="domain" description="Ig-like" evidence="8">
    <location>
        <begin position="3015"/>
        <end position="3104"/>
    </location>
</feature>
<proteinExistence type="predicted"/>
<keyword evidence="4" id="KW-1015">Disulfide bond</keyword>
<dbReference type="InterPro" id="IPR013098">
    <property type="entry name" value="Ig_I-set"/>
</dbReference>
<feature type="domain" description="Ig-like" evidence="8">
    <location>
        <begin position="2082"/>
        <end position="2164"/>
    </location>
</feature>
<evidence type="ECO:0000256" key="2">
    <source>
        <dbReference type="ARBA" id="ARBA00022525"/>
    </source>
</evidence>
<feature type="domain" description="Ig-like" evidence="8">
    <location>
        <begin position="3840"/>
        <end position="3928"/>
    </location>
</feature>
<evidence type="ECO:0000256" key="3">
    <source>
        <dbReference type="ARBA" id="ARBA00022729"/>
    </source>
</evidence>
<feature type="domain" description="Ig-like" evidence="8">
    <location>
        <begin position="1718"/>
        <end position="1802"/>
    </location>
</feature>
<feature type="domain" description="Ig-like" evidence="8">
    <location>
        <begin position="2924"/>
        <end position="3012"/>
    </location>
</feature>
<dbReference type="Proteomes" id="UP001303046">
    <property type="component" value="Unassembled WGS sequence"/>
</dbReference>
<reference evidence="9 10" key="1">
    <citation type="submission" date="2023-08" db="EMBL/GenBank/DDBJ databases">
        <title>A Necator americanus chromosomal reference genome.</title>
        <authorList>
            <person name="Ilik V."/>
            <person name="Petrzelkova K.J."/>
            <person name="Pardy F."/>
            <person name="Fuh T."/>
            <person name="Niatou-Singa F.S."/>
            <person name="Gouil Q."/>
            <person name="Baker L."/>
            <person name="Ritchie M.E."/>
            <person name="Jex A.R."/>
            <person name="Gazzola D."/>
            <person name="Li H."/>
            <person name="Toshio Fujiwara R."/>
            <person name="Zhan B."/>
            <person name="Aroian R.V."/>
            <person name="Pafco B."/>
            <person name="Schwarz E.M."/>
        </authorList>
    </citation>
    <scope>NUCLEOTIDE SEQUENCE [LARGE SCALE GENOMIC DNA]</scope>
    <source>
        <strain evidence="9 10">Aroian</strain>
        <tissue evidence="9">Whole animal</tissue>
    </source>
</reference>
<feature type="domain" description="Ig-like" evidence="8">
    <location>
        <begin position="4027"/>
        <end position="4113"/>
    </location>
</feature>
<feature type="domain" description="Ig-like" evidence="8">
    <location>
        <begin position="3463"/>
        <end position="3546"/>
    </location>
</feature>
<dbReference type="InterPro" id="IPR036179">
    <property type="entry name" value="Ig-like_dom_sf"/>
</dbReference>
<feature type="domain" description="Ig-like" evidence="8">
    <location>
        <begin position="1807"/>
        <end position="1893"/>
    </location>
</feature>
<dbReference type="InterPro" id="IPR013106">
    <property type="entry name" value="Ig_V-set"/>
</dbReference>
<keyword evidence="2" id="KW-0964">Secreted</keyword>
<evidence type="ECO:0000313" key="9">
    <source>
        <dbReference type="EMBL" id="KAK6759918.1"/>
    </source>
</evidence>
<dbReference type="InterPro" id="IPR050958">
    <property type="entry name" value="Cell_Adh-Cytoskel_Orgn"/>
</dbReference>
<dbReference type="SMART" id="SM00409">
    <property type="entry name" value="IG"/>
    <property type="match status" value="42"/>
</dbReference>
<dbReference type="InterPro" id="IPR056475">
    <property type="entry name" value="GBD_Hemicentin/VWA7"/>
</dbReference>
<feature type="domain" description="Ig-like" evidence="8">
    <location>
        <begin position="1345"/>
        <end position="1432"/>
    </location>
</feature>
<evidence type="ECO:0000256" key="7">
    <source>
        <dbReference type="SAM" id="SignalP"/>
    </source>
</evidence>
<dbReference type="SMART" id="SM00406">
    <property type="entry name" value="IGv"/>
    <property type="match status" value="7"/>
</dbReference>
<feature type="domain" description="Ig-like" evidence="8">
    <location>
        <begin position="4209"/>
        <end position="4295"/>
    </location>
</feature>
<feature type="domain" description="Ig-like" evidence="8">
    <location>
        <begin position="2550"/>
        <end position="2643"/>
    </location>
</feature>
<feature type="domain" description="Ig-like" evidence="8">
    <location>
        <begin position="2364"/>
        <end position="2450"/>
    </location>
</feature>
<evidence type="ECO:0000256" key="6">
    <source>
        <dbReference type="ARBA" id="ARBA00023319"/>
    </source>
</evidence>
<feature type="domain" description="Ig-like" evidence="8">
    <location>
        <begin position="2267"/>
        <end position="2359"/>
    </location>
</feature>
<feature type="domain" description="Ig-like" evidence="8">
    <location>
        <begin position="3649"/>
        <end position="3743"/>
    </location>
</feature>
<feature type="domain" description="Ig-like" evidence="8">
    <location>
        <begin position="1898"/>
        <end position="1983"/>
    </location>
</feature>
<dbReference type="InterPro" id="IPR007110">
    <property type="entry name" value="Ig-like_dom"/>
</dbReference>
<dbReference type="SUPFAM" id="SSF53300">
    <property type="entry name" value="vWA-like"/>
    <property type="match status" value="1"/>
</dbReference>
<feature type="domain" description="Ig-like" evidence="8">
    <location>
        <begin position="1437"/>
        <end position="1526"/>
    </location>
</feature>
<dbReference type="InterPro" id="IPR003598">
    <property type="entry name" value="Ig_sub2"/>
</dbReference>
<feature type="domain" description="Ig-like" evidence="8">
    <location>
        <begin position="2462"/>
        <end position="2545"/>
    </location>
</feature>
<feature type="domain" description="Ig-like" evidence="8">
    <location>
        <begin position="1160"/>
        <end position="1250"/>
    </location>
</feature>
<dbReference type="CDD" id="cd00096">
    <property type="entry name" value="Ig"/>
    <property type="match status" value="12"/>
</dbReference>
<keyword evidence="5" id="KW-0325">Glycoprotein</keyword>
<feature type="domain" description="Ig-like" evidence="8">
    <location>
        <begin position="1073"/>
        <end position="1155"/>
    </location>
</feature>
<dbReference type="PROSITE" id="PS50835">
    <property type="entry name" value="IG_LIKE"/>
    <property type="match status" value="42"/>
</dbReference>
<dbReference type="SMART" id="SM00408">
    <property type="entry name" value="IGc2"/>
    <property type="match status" value="42"/>
</dbReference>
<feature type="domain" description="Ig-like" evidence="8">
    <location>
        <begin position="520"/>
        <end position="605"/>
    </location>
</feature>
<dbReference type="Pfam" id="PF25106">
    <property type="entry name" value="VWA_4"/>
    <property type="match status" value="1"/>
</dbReference>
<dbReference type="PANTHER" id="PTHR45080">
    <property type="entry name" value="CONTACTIN 5"/>
    <property type="match status" value="1"/>
</dbReference>
<dbReference type="SUPFAM" id="SSF48726">
    <property type="entry name" value="Immunoglobulin"/>
    <property type="match status" value="42"/>
</dbReference>
<feature type="domain" description="Ig-like" evidence="8">
    <location>
        <begin position="3932"/>
        <end position="4024"/>
    </location>
</feature>
<feature type="domain" description="Ig-like" evidence="8">
    <location>
        <begin position="978"/>
        <end position="1068"/>
    </location>
</feature>
<dbReference type="InterPro" id="IPR036465">
    <property type="entry name" value="vWFA_dom_sf"/>
</dbReference>
<dbReference type="Pfam" id="PF13927">
    <property type="entry name" value="Ig_3"/>
    <property type="match status" value="7"/>
</dbReference>
<evidence type="ECO:0000259" key="8">
    <source>
        <dbReference type="PROSITE" id="PS50835"/>
    </source>
</evidence>
<feature type="signal peptide" evidence="7">
    <location>
        <begin position="1"/>
        <end position="19"/>
    </location>
</feature>
<dbReference type="Pfam" id="PF00047">
    <property type="entry name" value="ig"/>
    <property type="match status" value="1"/>
</dbReference>
<comment type="caution">
    <text evidence="9">The sequence shown here is derived from an EMBL/GenBank/DDBJ whole genome shotgun (WGS) entry which is preliminary data.</text>
</comment>